<reference evidence="2 3" key="1">
    <citation type="submission" date="2018-12" db="EMBL/GenBank/DDBJ databases">
        <title>Croceicoccus ponticola sp. nov., a lipolytic bacterium isolated from seawater.</title>
        <authorList>
            <person name="Yoon J.-H."/>
        </authorList>
    </citation>
    <scope>NUCLEOTIDE SEQUENCE [LARGE SCALE GENOMIC DNA]</scope>
    <source>
        <strain evidence="2 3">GM-16</strain>
    </source>
</reference>
<protein>
    <submittedName>
        <fullName evidence="2">LapA family protein</fullName>
    </submittedName>
</protein>
<dbReference type="EMBL" id="RXOL01000001">
    <property type="protein sequence ID" value="RVQ68934.1"/>
    <property type="molecule type" value="Genomic_DNA"/>
</dbReference>
<dbReference type="Proteomes" id="UP000283003">
    <property type="component" value="Unassembled WGS sequence"/>
</dbReference>
<feature type="transmembrane region" description="Helical" evidence="1">
    <location>
        <begin position="48"/>
        <end position="67"/>
    </location>
</feature>
<proteinExistence type="predicted"/>
<dbReference type="OrthoDB" id="7595841at2"/>
<comment type="caution">
    <text evidence="2">The sequence shown here is derived from an EMBL/GenBank/DDBJ whole genome shotgun (WGS) entry which is preliminary data.</text>
</comment>
<evidence type="ECO:0000256" key="1">
    <source>
        <dbReference type="SAM" id="Phobius"/>
    </source>
</evidence>
<evidence type="ECO:0000313" key="2">
    <source>
        <dbReference type="EMBL" id="RVQ68934.1"/>
    </source>
</evidence>
<keyword evidence="3" id="KW-1185">Reference proteome</keyword>
<name>A0A437H026_9SPHN</name>
<dbReference type="RefSeq" id="WP_127611120.1">
    <property type="nucleotide sequence ID" value="NZ_RXOL01000001.1"/>
</dbReference>
<keyword evidence="1" id="KW-1133">Transmembrane helix</keyword>
<keyword evidence="1" id="KW-0472">Membrane</keyword>
<feature type="transmembrane region" description="Helical" evidence="1">
    <location>
        <begin position="7"/>
        <end position="28"/>
    </location>
</feature>
<organism evidence="2 3">
    <name type="scientific">Croceicoccus ponticola</name>
    <dbReference type="NCBI Taxonomy" id="2217664"/>
    <lineage>
        <taxon>Bacteria</taxon>
        <taxon>Pseudomonadati</taxon>
        <taxon>Pseudomonadota</taxon>
        <taxon>Alphaproteobacteria</taxon>
        <taxon>Sphingomonadales</taxon>
        <taxon>Erythrobacteraceae</taxon>
        <taxon>Croceicoccus</taxon>
    </lineage>
</organism>
<keyword evidence="1" id="KW-0812">Transmembrane</keyword>
<dbReference type="AlphaFoldDB" id="A0A437H026"/>
<gene>
    <name evidence="2" type="ORF">EKN06_01545</name>
</gene>
<evidence type="ECO:0000313" key="3">
    <source>
        <dbReference type="Proteomes" id="UP000283003"/>
    </source>
</evidence>
<accession>A0A437H026</accession>
<sequence length="111" mass="12495">MTTGESGLQVIRTIVWALIVAALAVFAYANWFRIDVTIWSSVVLNTPLPMIILTSFLAGFLPMWLFHRAGCWRLKRRIAALEAAQRSLIATQQEREEATIVIPESEKPTLP</sequence>